<protein>
    <submittedName>
        <fullName evidence="2">Uncharacterized protein</fullName>
    </submittedName>
</protein>
<dbReference type="EMBL" id="CP000384">
    <property type="protein sequence ID" value="ABG11267.1"/>
    <property type="molecule type" value="Genomic_DNA"/>
</dbReference>
<name>A0A5Q5BRY4_MYCSS</name>
<proteinExistence type="predicted"/>
<feature type="transmembrane region" description="Helical" evidence="1">
    <location>
        <begin position="20"/>
        <end position="42"/>
    </location>
</feature>
<sequence length="157" mass="17235" precursor="true">MPDELLRHVLGPTPYSPWWLWAAILLVLLVIAWYAVVFVATLPSDRLRGRPVVGPLHARLLRRRYAGRIAEITTAHEAGRMSAPEACAAISRTLRSFLHQATGVRAQYMQIDTLADSSVGAAAPVLADLGEARFTDESHADVGQLGARAQELVRTWT</sequence>
<gene>
    <name evidence="2" type="ordered locus">Mmcs_5163</name>
</gene>
<reference evidence="2" key="1">
    <citation type="submission" date="2006-06" db="EMBL/GenBank/DDBJ databases">
        <title>Complete sequence of chromosome of Mycobacterium sp. MCS.</title>
        <authorList>
            <consortium name="US DOE Joint Genome Institute"/>
            <person name="Copeland A."/>
            <person name="Lucas S."/>
            <person name="Lapidus A."/>
            <person name="Barry K."/>
            <person name="Detter J.C."/>
            <person name="Glavina del Rio T."/>
            <person name="Hammon N."/>
            <person name="Israni S."/>
            <person name="Dalin E."/>
            <person name="Tice H."/>
            <person name="Pitluck S."/>
            <person name="Martinez M."/>
            <person name="Schmutz J."/>
            <person name="Larimer F."/>
            <person name="Land M."/>
            <person name="Hauser L."/>
            <person name="Kyrpides N."/>
            <person name="Kim E."/>
            <person name="Miller C.D."/>
            <person name="Hughes J.E."/>
            <person name="Anderson A.J."/>
            <person name="Sims R.C."/>
            <person name="Richardson P."/>
        </authorList>
    </citation>
    <scope>NUCLEOTIDE SEQUENCE [LARGE SCALE GENOMIC DNA]</scope>
    <source>
        <strain evidence="2">MCS</strain>
    </source>
</reference>
<keyword evidence="1" id="KW-0812">Transmembrane</keyword>
<dbReference type="KEGG" id="mmc:Mmcs_5163"/>
<evidence type="ECO:0000256" key="1">
    <source>
        <dbReference type="SAM" id="Phobius"/>
    </source>
</evidence>
<accession>A0A5Q5BRY4</accession>
<evidence type="ECO:0000313" key="2">
    <source>
        <dbReference type="EMBL" id="ABG11267.1"/>
    </source>
</evidence>
<organism evidence="2">
    <name type="scientific">Mycobacterium sp. (strain MCS)</name>
    <dbReference type="NCBI Taxonomy" id="164756"/>
    <lineage>
        <taxon>Bacteria</taxon>
        <taxon>Bacillati</taxon>
        <taxon>Actinomycetota</taxon>
        <taxon>Actinomycetes</taxon>
        <taxon>Mycobacteriales</taxon>
        <taxon>Mycobacteriaceae</taxon>
        <taxon>Mycobacterium</taxon>
    </lineage>
</organism>
<dbReference type="AlphaFoldDB" id="A0A5Q5BRY4"/>
<keyword evidence="1" id="KW-0472">Membrane</keyword>
<keyword evidence="1" id="KW-1133">Transmembrane helix</keyword>